<evidence type="ECO:0000259" key="8">
    <source>
        <dbReference type="Pfam" id="PF01529"/>
    </source>
</evidence>
<dbReference type="InterPro" id="IPR001594">
    <property type="entry name" value="Palmitoyltrfase_DHHC"/>
</dbReference>
<evidence type="ECO:0000256" key="5">
    <source>
        <dbReference type="ARBA" id="ARBA00023136"/>
    </source>
</evidence>
<dbReference type="GO" id="GO:0016020">
    <property type="term" value="C:membrane"/>
    <property type="evidence" value="ECO:0007669"/>
    <property type="project" value="UniProtKB-SubCell"/>
</dbReference>
<evidence type="ECO:0000256" key="6">
    <source>
        <dbReference type="ARBA" id="ARBA00023315"/>
    </source>
</evidence>
<evidence type="ECO:0000259" key="9">
    <source>
        <dbReference type="Pfam" id="PF23510"/>
    </source>
</evidence>
<evidence type="ECO:0000256" key="2">
    <source>
        <dbReference type="ARBA" id="ARBA00022679"/>
    </source>
</evidence>
<dbReference type="EC" id="2.3.1.225" evidence="7"/>
<feature type="domain" description="Microprotein" evidence="9">
    <location>
        <begin position="1"/>
        <end position="70"/>
    </location>
</feature>
<sequence length="280" mass="32474">MDTAVEDDVTAYHAIPSEPGWVDDEIEEKYSLGPNPKAFSLAVAVITAEWIQMLWIAKLMDKPKYYLLFSTMFLVVLTTMVLLNMSNPGVIDKDIDLELYRAEGAPATAIELHNGRFIQRWCVTCRIYKPPRVKHCYECRRCVERFDHHCQWLSNCIGKHNYKMFVNFWLCYGLIESYLLYFILRCIKKVSLVGRVGKGGGGLKVFASNHTILLIVTVIACLRTLLVIYNALCNVYLISKNMTYYEYLTRPYQGRNPFDEGLYNNIKEFWSLPNLDIRYA</sequence>
<accession>A0A9W5WU92</accession>
<name>A0A9W5WU92_BABOV</name>
<organism evidence="10 11">
    <name type="scientific">Babesia ovis</name>
    <dbReference type="NCBI Taxonomy" id="5869"/>
    <lineage>
        <taxon>Eukaryota</taxon>
        <taxon>Sar</taxon>
        <taxon>Alveolata</taxon>
        <taxon>Apicomplexa</taxon>
        <taxon>Aconoidasida</taxon>
        <taxon>Piroplasmida</taxon>
        <taxon>Babesiidae</taxon>
        <taxon>Babesia</taxon>
    </lineage>
</organism>
<dbReference type="PROSITE" id="PS50216">
    <property type="entry name" value="DHHC"/>
    <property type="match status" value="1"/>
</dbReference>
<keyword evidence="6 7" id="KW-0012">Acyltransferase</keyword>
<keyword evidence="11" id="KW-1185">Reference proteome</keyword>
<comment type="similarity">
    <text evidence="7">Belongs to the DHHC palmitoyltransferase family.</text>
</comment>
<dbReference type="InterPro" id="IPR056321">
    <property type="entry name" value="Microp_dom_apicomplexa"/>
</dbReference>
<feature type="transmembrane region" description="Helical" evidence="7">
    <location>
        <begin position="164"/>
        <end position="184"/>
    </location>
</feature>
<dbReference type="OrthoDB" id="9909019at2759"/>
<gene>
    <name evidence="10" type="ORF">BaOVIS_010280</name>
</gene>
<dbReference type="GO" id="GO:0005794">
    <property type="term" value="C:Golgi apparatus"/>
    <property type="evidence" value="ECO:0007669"/>
    <property type="project" value="TreeGrafter"/>
</dbReference>
<keyword evidence="3 7" id="KW-0812">Transmembrane</keyword>
<evidence type="ECO:0000256" key="3">
    <source>
        <dbReference type="ARBA" id="ARBA00022692"/>
    </source>
</evidence>
<feature type="domain" description="Palmitoyltransferase DHHC" evidence="8">
    <location>
        <begin position="119"/>
        <end position="249"/>
    </location>
</feature>
<keyword evidence="5 7" id="KW-0472">Membrane</keyword>
<comment type="caution">
    <text evidence="10">The sequence shown here is derived from an EMBL/GenBank/DDBJ whole genome shotgun (WGS) entry which is preliminary data.</text>
</comment>
<comment type="subcellular location">
    <subcellularLocation>
        <location evidence="1">Membrane</location>
        <topology evidence="1">Multi-pass membrane protein</topology>
    </subcellularLocation>
</comment>
<dbReference type="InterPro" id="IPR039859">
    <property type="entry name" value="PFA4/ZDH16/20/ERF2-like"/>
</dbReference>
<dbReference type="GO" id="GO:0006612">
    <property type="term" value="P:protein targeting to membrane"/>
    <property type="evidence" value="ECO:0007669"/>
    <property type="project" value="TreeGrafter"/>
</dbReference>
<evidence type="ECO:0000256" key="1">
    <source>
        <dbReference type="ARBA" id="ARBA00004141"/>
    </source>
</evidence>
<dbReference type="GO" id="GO:0019706">
    <property type="term" value="F:protein-cysteine S-palmitoyltransferase activity"/>
    <property type="evidence" value="ECO:0007669"/>
    <property type="project" value="UniProtKB-EC"/>
</dbReference>
<evidence type="ECO:0000256" key="4">
    <source>
        <dbReference type="ARBA" id="ARBA00022989"/>
    </source>
</evidence>
<comment type="catalytic activity">
    <reaction evidence="7">
        <text>L-cysteinyl-[protein] + hexadecanoyl-CoA = S-hexadecanoyl-L-cysteinyl-[protein] + CoA</text>
        <dbReference type="Rhea" id="RHEA:36683"/>
        <dbReference type="Rhea" id="RHEA-COMP:10131"/>
        <dbReference type="Rhea" id="RHEA-COMP:11032"/>
        <dbReference type="ChEBI" id="CHEBI:29950"/>
        <dbReference type="ChEBI" id="CHEBI:57287"/>
        <dbReference type="ChEBI" id="CHEBI:57379"/>
        <dbReference type="ChEBI" id="CHEBI:74151"/>
        <dbReference type="EC" id="2.3.1.225"/>
    </reaction>
</comment>
<evidence type="ECO:0000256" key="7">
    <source>
        <dbReference type="RuleBase" id="RU079119"/>
    </source>
</evidence>
<feature type="transmembrane region" description="Helical" evidence="7">
    <location>
        <begin position="205"/>
        <end position="232"/>
    </location>
</feature>
<dbReference type="Pfam" id="PF23510">
    <property type="entry name" value="Microp_apicomplexa_6"/>
    <property type="match status" value="1"/>
</dbReference>
<feature type="transmembrane region" description="Helical" evidence="7">
    <location>
        <begin position="38"/>
        <end position="56"/>
    </location>
</feature>
<evidence type="ECO:0000313" key="10">
    <source>
        <dbReference type="EMBL" id="GFE53624.1"/>
    </source>
</evidence>
<protein>
    <recommendedName>
        <fullName evidence="7">Palmitoyltransferase</fullName>
        <ecNumber evidence="7">2.3.1.225</ecNumber>
    </recommendedName>
</protein>
<dbReference type="AlphaFoldDB" id="A0A9W5WU92"/>
<comment type="domain">
    <text evidence="7">The DHHC domain is required for palmitoyltransferase activity.</text>
</comment>
<proteinExistence type="inferred from homology"/>
<dbReference type="EMBL" id="BLIY01000007">
    <property type="protein sequence ID" value="GFE53624.1"/>
    <property type="molecule type" value="Genomic_DNA"/>
</dbReference>
<reference evidence="10" key="1">
    <citation type="submission" date="2019-12" db="EMBL/GenBank/DDBJ databases">
        <title>Genome sequence of Babesia ovis.</title>
        <authorList>
            <person name="Yamagishi J."/>
            <person name="Sevinc F."/>
            <person name="Xuan X."/>
        </authorList>
    </citation>
    <scope>NUCLEOTIDE SEQUENCE</scope>
    <source>
        <strain evidence="10">Selcuk</strain>
    </source>
</reference>
<dbReference type="Proteomes" id="UP001057455">
    <property type="component" value="Unassembled WGS sequence"/>
</dbReference>
<dbReference type="Pfam" id="PF01529">
    <property type="entry name" value="DHHC"/>
    <property type="match status" value="1"/>
</dbReference>
<feature type="transmembrane region" description="Helical" evidence="7">
    <location>
        <begin position="65"/>
        <end position="83"/>
    </location>
</feature>
<evidence type="ECO:0000313" key="11">
    <source>
        <dbReference type="Proteomes" id="UP001057455"/>
    </source>
</evidence>
<dbReference type="GO" id="GO:0005783">
    <property type="term" value="C:endoplasmic reticulum"/>
    <property type="evidence" value="ECO:0007669"/>
    <property type="project" value="TreeGrafter"/>
</dbReference>
<keyword evidence="4 7" id="KW-1133">Transmembrane helix</keyword>
<dbReference type="PANTHER" id="PTHR22883">
    <property type="entry name" value="ZINC FINGER DHHC DOMAIN CONTAINING PROTEIN"/>
    <property type="match status" value="1"/>
</dbReference>
<keyword evidence="2 7" id="KW-0808">Transferase</keyword>